<keyword evidence="3" id="KW-1185">Reference proteome</keyword>
<reference evidence="2" key="1">
    <citation type="journal article" date="2022" name="bioRxiv">
        <title>Sequencing and chromosome-scale assembly of the giantPleurodeles waltlgenome.</title>
        <authorList>
            <person name="Brown T."/>
            <person name="Elewa A."/>
            <person name="Iarovenko S."/>
            <person name="Subramanian E."/>
            <person name="Araus A.J."/>
            <person name="Petzold A."/>
            <person name="Susuki M."/>
            <person name="Suzuki K.-i.T."/>
            <person name="Hayashi T."/>
            <person name="Toyoda A."/>
            <person name="Oliveira C."/>
            <person name="Osipova E."/>
            <person name="Leigh N.D."/>
            <person name="Simon A."/>
            <person name="Yun M.H."/>
        </authorList>
    </citation>
    <scope>NUCLEOTIDE SEQUENCE</scope>
    <source>
        <strain evidence="2">20211129_DDA</strain>
        <tissue evidence="2">Liver</tissue>
    </source>
</reference>
<gene>
    <name evidence="2" type="ORF">NDU88_003731</name>
</gene>
<protein>
    <submittedName>
        <fullName evidence="2">Uncharacterized protein</fullName>
    </submittedName>
</protein>
<sequence length="145" mass="16414">MGKPSDASGINFRIGERKATTDCTEGARCTEPRKTEEKEPPDAERELPGPAQAPEIREAASTGTRDTTVYESRHDPEGSWLYKINAPQQTYLWYLLCLYSGNRGRQEDPTSAEPKRRVKTIRLTANRGIHKTYELHNTCTALELY</sequence>
<accession>A0AAV7M684</accession>
<evidence type="ECO:0000313" key="2">
    <source>
        <dbReference type="EMBL" id="KAJ1098624.1"/>
    </source>
</evidence>
<proteinExistence type="predicted"/>
<feature type="region of interest" description="Disordered" evidence="1">
    <location>
        <begin position="1"/>
        <end position="74"/>
    </location>
</feature>
<organism evidence="2 3">
    <name type="scientific">Pleurodeles waltl</name>
    <name type="common">Iberian ribbed newt</name>
    <dbReference type="NCBI Taxonomy" id="8319"/>
    <lineage>
        <taxon>Eukaryota</taxon>
        <taxon>Metazoa</taxon>
        <taxon>Chordata</taxon>
        <taxon>Craniata</taxon>
        <taxon>Vertebrata</taxon>
        <taxon>Euteleostomi</taxon>
        <taxon>Amphibia</taxon>
        <taxon>Batrachia</taxon>
        <taxon>Caudata</taxon>
        <taxon>Salamandroidea</taxon>
        <taxon>Salamandridae</taxon>
        <taxon>Pleurodelinae</taxon>
        <taxon>Pleurodeles</taxon>
    </lineage>
</organism>
<dbReference type="AlphaFoldDB" id="A0AAV7M684"/>
<dbReference type="EMBL" id="JANPWB010000014">
    <property type="protein sequence ID" value="KAJ1098624.1"/>
    <property type="molecule type" value="Genomic_DNA"/>
</dbReference>
<evidence type="ECO:0000256" key="1">
    <source>
        <dbReference type="SAM" id="MobiDB-lite"/>
    </source>
</evidence>
<feature type="compositionally biased region" description="Basic and acidic residues" evidence="1">
    <location>
        <begin position="28"/>
        <end position="47"/>
    </location>
</feature>
<evidence type="ECO:0000313" key="3">
    <source>
        <dbReference type="Proteomes" id="UP001066276"/>
    </source>
</evidence>
<feature type="compositionally biased region" description="Polar residues" evidence="1">
    <location>
        <begin position="61"/>
        <end position="70"/>
    </location>
</feature>
<name>A0AAV7M684_PLEWA</name>
<comment type="caution">
    <text evidence="2">The sequence shown here is derived from an EMBL/GenBank/DDBJ whole genome shotgun (WGS) entry which is preliminary data.</text>
</comment>
<dbReference type="Proteomes" id="UP001066276">
    <property type="component" value="Chromosome 10"/>
</dbReference>